<dbReference type="AlphaFoldDB" id="A0A502KQN1"/>
<organism evidence="1 2">
    <name type="scientific">Litorilituus lipolyticus</name>
    <dbReference type="NCBI Taxonomy" id="2491017"/>
    <lineage>
        <taxon>Bacteria</taxon>
        <taxon>Pseudomonadati</taxon>
        <taxon>Pseudomonadota</taxon>
        <taxon>Gammaproteobacteria</taxon>
        <taxon>Alteromonadales</taxon>
        <taxon>Colwelliaceae</taxon>
        <taxon>Litorilituus</taxon>
    </lineage>
</organism>
<evidence type="ECO:0000313" key="1">
    <source>
        <dbReference type="EMBL" id="TPH13968.1"/>
    </source>
</evidence>
<dbReference type="SUPFAM" id="SSF48371">
    <property type="entry name" value="ARM repeat"/>
    <property type="match status" value="1"/>
</dbReference>
<proteinExistence type="predicted"/>
<dbReference type="OrthoDB" id="7345147at2"/>
<dbReference type="Gene3D" id="1.25.10.90">
    <property type="match status" value="1"/>
</dbReference>
<accession>A0A502KQN1</accession>
<comment type="caution">
    <text evidence="1">The sequence shown here is derived from an EMBL/GenBank/DDBJ whole genome shotgun (WGS) entry which is preliminary data.</text>
</comment>
<gene>
    <name evidence="1" type="ORF">EPA86_12695</name>
</gene>
<keyword evidence="2" id="KW-1185">Reference proteome</keyword>
<evidence type="ECO:0008006" key="3">
    <source>
        <dbReference type="Google" id="ProtNLM"/>
    </source>
</evidence>
<dbReference type="Pfam" id="PF08713">
    <property type="entry name" value="DNA_alkylation"/>
    <property type="match status" value="1"/>
</dbReference>
<dbReference type="RefSeq" id="WP_140604165.1">
    <property type="nucleotide sequence ID" value="NZ_SAWY01000027.1"/>
</dbReference>
<dbReference type="PANTHER" id="PTHR41291">
    <property type="entry name" value="DNA ALKYLATION REPAIR PROTEIN"/>
    <property type="match status" value="1"/>
</dbReference>
<evidence type="ECO:0000313" key="2">
    <source>
        <dbReference type="Proteomes" id="UP000315303"/>
    </source>
</evidence>
<dbReference type="EMBL" id="SAWY01000027">
    <property type="protein sequence ID" value="TPH13968.1"/>
    <property type="molecule type" value="Genomic_DNA"/>
</dbReference>
<dbReference type="Proteomes" id="UP000315303">
    <property type="component" value="Unassembled WGS sequence"/>
</dbReference>
<name>A0A502KQN1_9GAMM</name>
<sequence>MNQAQVFELLEQNKNIRGIEHWNKMSNTNNLTCYGIGLTIQRKLAKQIGRNRELAQTLWLSSCYDAKVIALLIDDPKQITVEQAEQQVDQLNSGMLSHVFSSCDATLAKSPIAFELAQRWLNSNDLNRRKCAFGLVYEFSKKKSKIYTEDFFMLVITDIANNFAKEAKSVQLAMGGALMGIGKRSVALNQAALSLAHQLGPIDFNEEGSHCEPFDVVKHLTSDYLVKKLGLK</sequence>
<dbReference type="InterPro" id="IPR014825">
    <property type="entry name" value="DNA_alkylation"/>
</dbReference>
<dbReference type="InterPro" id="IPR016024">
    <property type="entry name" value="ARM-type_fold"/>
</dbReference>
<protein>
    <recommendedName>
        <fullName evidence="3">DNA alkylation repair protein</fullName>
    </recommendedName>
</protein>
<dbReference type="PANTHER" id="PTHR41291:SF1">
    <property type="entry name" value="DNA ALKYLATION REPAIR PROTEIN"/>
    <property type="match status" value="1"/>
</dbReference>
<reference evidence="1 2" key="1">
    <citation type="submission" date="2019-01" db="EMBL/GenBank/DDBJ databases">
        <title>Litorilituus lipolytica sp. nov., isolated from intertidal sand of the Yellow Sea in China.</title>
        <authorList>
            <person name="Liu A."/>
        </authorList>
    </citation>
    <scope>NUCLEOTIDE SEQUENCE [LARGE SCALE GENOMIC DNA]</scope>
    <source>
        <strain evidence="1 2">RZ04</strain>
    </source>
</reference>